<feature type="region of interest" description="Disordered" evidence="1">
    <location>
        <begin position="134"/>
        <end position="155"/>
    </location>
</feature>
<comment type="caution">
    <text evidence="2">The sequence shown here is derived from an EMBL/GenBank/DDBJ whole genome shotgun (WGS) entry which is preliminary data.</text>
</comment>
<organism evidence="2 3">
    <name type="scientific">Rhypophila decipiens</name>
    <dbReference type="NCBI Taxonomy" id="261697"/>
    <lineage>
        <taxon>Eukaryota</taxon>
        <taxon>Fungi</taxon>
        <taxon>Dikarya</taxon>
        <taxon>Ascomycota</taxon>
        <taxon>Pezizomycotina</taxon>
        <taxon>Sordariomycetes</taxon>
        <taxon>Sordariomycetidae</taxon>
        <taxon>Sordariales</taxon>
        <taxon>Naviculisporaceae</taxon>
        <taxon>Rhypophila</taxon>
    </lineage>
</organism>
<proteinExistence type="predicted"/>
<name>A0AAN6Y0Z1_9PEZI</name>
<gene>
    <name evidence="2" type="ORF">QBC37DRAFT_406333</name>
</gene>
<accession>A0AAN6Y0Z1</accession>
<reference evidence="2" key="2">
    <citation type="submission" date="2023-05" db="EMBL/GenBank/DDBJ databases">
        <authorList>
            <consortium name="Lawrence Berkeley National Laboratory"/>
            <person name="Steindorff A."/>
            <person name="Hensen N."/>
            <person name="Bonometti L."/>
            <person name="Westerberg I."/>
            <person name="Brannstrom I.O."/>
            <person name="Guillou S."/>
            <person name="Cros-Aarteil S."/>
            <person name="Calhoun S."/>
            <person name="Haridas S."/>
            <person name="Kuo A."/>
            <person name="Mondo S."/>
            <person name="Pangilinan J."/>
            <person name="Riley R."/>
            <person name="Labutti K."/>
            <person name="Andreopoulos B."/>
            <person name="Lipzen A."/>
            <person name="Chen C."/>
            <person name="Yanf M."/>
            <person name="Daum C."/>
            <person name="Ng V."/>
            <person name="Clum A."/>
            <person name="Ohm R."/>
            <person name="Martin F."/>
            <person name="Silar P."/>
            <person name="Natvig D."/>
            <person name="Lalanne C."/>
            <person name="Gautier V."/>
            <person name="Ament-Velasquez S.L."/>
            <person name="Kruys A."/>
            <person name="Hutchinson M.I."/>
            <person name="Powell A.J."/>
            <person name="Barry K."/>
            <person name="Miller A.N."/>
            <person name="Grigoriev I.V."/>
            <person name="Debuchy R."/>
            <person name="Gladieux P."/>
            <person name="Thoren M.H."/>
            <person name="Johannesson H."/>
        </authorList>
    </citation>
    <scope>NUCLEOTIDE SEQUENCE</scope>
    <source>
        <strain evidence="2">PSN293</strain>
    </source>
</reference>
<sequence>MSCNPCVNSTQGRQRKARDSPFGGEDFILGHHLLISQPRSRTVKSWATTNEQFNFQDGVFTATTIGLIIVDKHIRTRRSRMLLEARGELHLGTTRTRQLQLNNKIDLKPKSSTKDSTAVHNNTQSLLSRLSYTGSMQGEEPYPRSAFREASRSPGRTWCNEPGDLVEARAMDDLIIDHDFLQEYCLLYLSIRFIMAGISLSVIAL</sequence>
<dbReference type="Proteomes" id="UP001301769">
    <property type="component" value="Unassembled WGS sequence"/>
</dbReference>
<evidence type="ECO:0000256" key="1">
    <source>
        <dbReference type="SAM" id="MobiDB-lite"/>
    </source>
</evidence>
<dbReference type="AlphaFoldDB" id="A0AAN6Y0Z1"/>
<evidence type="ECO:0000313" key="3">
    <source>
        <dbReference type="Proteomes" id="UP001301769"/>
    </source>
</evidence>
<evidence type="ECO:0000313" key="2">
    <source>
        <dbReference type="EMBL" id="KAK4207312.1"/>
    </source>
</evidence>
<protein>
    <submittedName>
        <fullName evidence="2">Uncharacterized protein</fullName>
    </submittedName>
</protein>
<keyword evidence="3" id="KW-1185">Reference proteome</keyword>
<feature type="region of interest" description="Disordered" evidence="1">
    <location>
        <begin position="1"/>
        <end position="21"/>
    </location>
</feature>
<dbReference type="EMBL" id="MU858304">
    <property type="protein sequence ID" value="KAK4207312.1"/>
    <property type="molecule type" value="Genomic_DNA"/>
</dbReference>
<feature type="compositionally biased region" description="Polar residues" evidence="1">
    <location>
        <begin position="1"/>
        <end position="12"/>
    </location>
</feature>
<reference evidence="2" key="1">
    <citation type="journal article" date="2023" name="Mol. Phylogenet. Evol.">
        <title>Genome-scale phylogeny and comparative genomics of the fungal order Sordariales.</title>
        <authorList>
            <person name="Hensen N."/>
            <person name="Bonometti L."/>
            <person name="Westerberg I."/>
            <person name="Brannstrom I.O."/>
            <person name="Guillou S."/>
            <person name="Cros-Aarteil S."/>
            <person name="Calhoun S."/>
            <person name="Haridas S."/>
            <person name="Kuo A."/>
            <person name="Mondo S."/>
            <person name="Pangilinan J."/>
            <person name="Riley R."/>
            <person name="LaButti K."/>
            <person name="Andreopoulos B."/>
            <person name="Lipzen A."/>
            <person name="Chen C."/>
            <person name="Yan M."/>
            <person name="Daum C."/>
            <person name="Ng V."/>
            <person name="Clum A."/>
            <person name="Steindorff A."/>
            <person name="Ohm R.A."/>
            <person name="Martin F."/>
            <person name="Silar P."/>
            <person name="Natvig D.O."/>
            <person name="Lalanne C."/>
            <person name="Gautier V."/>
            <person name="Ament-Velasquez S.L."/>
            <person name="Kruys A."/>
            <person name="Hutchinson M.I."/>
            <person name="Powell A.J."/>
            <person name="Barry K."/>
            <person name="Miller A.N."/>
            <person name="Grigoriev I.V."/>
            <person name="Debuchy R."/>
            <person name="Gladieux P."/>
            <person name="Hiltunen Thoren M."/>
            <person name="Johannesson H."/>
        </authorList>
    </citation>
    <scope>NUCLEOTIDE SEQUENCE</scope>
    <source>
        <strain evidence="2">PSN293</strain>
    </source>
</reference>